<dbReference type="PANTHER" id="PTHR33471:SF7">
    <property type="entry name" value="ATP-DEPENDENT ZINC METALLOPROTEASE-RELATED"/>
    <property type="match status" value="1"/>
</dbReference>
<dbReference type="PANTHER" id="PTHR33471">
    <property type="entry name" value="ATP-DEPENDENT ZINC METALLOPROTEASE-RELATED"/>
    <property type="match status" value="1"/>
</dbReference>
<dbReference type="SUPFAM" id="SSF140990">
    <property type="entry name" value="FtsH protease domain-like"/>
    <property type="match status" value="1"/>
</dbReference>
<dbReference type="GO" id="GO:0005524">
    <property type="term" value="F:ATP binding"/>
    <property type="evidence" value="ECO:0007669"/>
    <property type="project" value="InterPro"/>
</dbReference>
<dbReference type="GO" id="GO:0006508">
    <property type="term" value="P:proteolysis"/>
    <property type="evidence" value="ECO:0007669"/>
    <property type="project" value="InterPro"/>
</dbReference>
<reference evidence="2" key="1">
    <citation type="submission" date="2020-06" db="EMBL/GenBank/DDBJ databases">
        <title>WGS assembly of Ceratodon purpureus strain R40.</title>
        <authorList>
            <person name="Carey S.B."/>
            <person name="Jenkins J."/>
            <person name="Shu S."/>
            <person name="Lovell J.T."/>
            <person name="Sreedasyam A."/>
            <person name="Maumus F."/>
            <person name="Tiley G.P."/>
            <person name="Fernandez-Pozo N."/>
            <person name="Barry K."/>
            <person name="Chen C."/>
            <person name="Wang M."/>
            <person name="Lipzen A."/>
            <person name="Daum C."/>
            <person name="Saski C.A."/>
            <person name="Payton A.C."/>
            <person name="Mcbreen J.C."/>
            <person name="Conrad R.E."/>
            <person name="Kollar L.M."/>
            <person name="Olsson S."/>
            <person name="Huttunen S."/>
            <person name="Landis J.B."/>
            <person name="Wickett N.J."/>
            <person name="Johnson M.G."/>
            <person name="Rensing S.A."/>
            <person name="Grimwood J."/>
            <person name="Schmutz J."/>
            <person name="Mcdaniel S.F."/>
        </authorList>
    </citation>
    <scope>NUCLEOTIDE SEQUENCE</scope>
    <source>
        <strain evidence="2">R40</strain>
    </source>
</reference>
<protein>
    <submittedName>
        <fullName evidence="2">Uncharacterized protein</fullName>
    </submittedName>
</protein>
<dbReference type="GO" id="GO:0004222">
    <property type="term" value="F:metalloendopeptidase activity"/>
    <property type="evidence" value="ECO:0007669"/>
    <property type="project" value="InterPro"/>
</dbReference>
<feature type="transmembrane region" description="Helical" evidence="1">
    <location>
        <begin position="178"/>
        <end position="204"/>
    </location>
</feature>
<keyword evidence="1" id="KW-1133">Transmembrane helix</keyword>
<dbReference type="EMBL" id="CM026428">
    <property type="protein sequence ID" value="KAG0567123.1"/>
    <property type="molecule type" value="Genomic_DNA"/>
</dbReference>
<accession>A0A8T0H6Y0</accession>
<evidence type="ECO:0000313" key="3">
    <source>
        <dbReference type="Proteomes" id="UP000822688"/>
    </source>
</evidence>
<keyword evidence="3" id="KW-1185">Reference proteome</keyword>
<evidence type="ECO:0000313" key="2">
    <source>
        <dbReference type="EMBL" id="KAG0567123.1"/>
    </source>
</evidence>
<comment type="caution">
    <text evidence="2">The sequence shown here is derived from an EMBL/GenBank/DDBJ whole genome shotgun (WGS) entry which is preliminary data.</text>
</comment>
<keyword evidence="1" id="KW-0472">Membrane</keyword>
<evidence type="ECO:0000256" key="1">
    <source>
        <dbReference type="SAM" id="Phobius"/>
    </source>
</evidence>
<dbReference type="Proteomes" id="UP000822688">
    <property type="component" value="Chromosome 7"/>
</dbReference>
<dbReference type="GO" id="GO:0004176">
    <property type="term" value="F:ATP-dependent peptidase activity"/>
    <property type="evidence" value="ECO:0007669"/>
    <property type="project" value="InterPro"/>
</dbReference>
<name>A0A8T0H6Y0_CERPU</name>
<gene>
    <name evidence="2" type="ORF">KC19_7G112100</name>
</gene>
<organism evidence="2 3">
    <name type="scientific">Ceratodon purpureus</name>
    <name type="common">Fire moss</name>
    <name type="synonym">Dicranum purpureum</name>
    <dbReference type="NCBI Taxonomy" id="3225"/>
    <lineage>
        <taxon>Eukaryota</taxon>
        <taxon>Viridiplantae</taxon>
        <taxon>Streptophyta</taxon>
        <taxon>Embryophyta</taxon>
        <taxon>Bryophyta</taxon>
        <taxon>Bryophytina</taxon>
        <taxon>Bryopsida</taxon>
        <taxon>Dicranidae</taxon>
        <taxon>Pseudoditrichales</taxon>
        <taxon>Ditrichaceae</taxon>
        <taxon>Ceratodon</taxon>
    </lineage>
</organism>
<feature type="transmembrane region" description="Helical" evidence="1">
    <location>
        <begin position="152"/>
        <end position="172"/>
    </location>
</feature>
<sequence>MATCVSRSVAVTQSSAEFTATRTDSSSHSPSLPKFLTLSRRLRTSGFKVSEDCAARRSVRYIVVRATAGEGVASSSASTSTDSAFQTLEAALATKNGEAVKNELDKLMEQGKTKMWSSTANLSRRNTFMTELTRLGIKNAEELAIPSVRNDATFLATVVGVTSVVAVAAGQLPGDWGFFVPYLVGSLSLVVLAVGSVAPGLFQVVIDKFSSTQGDYQERILRHEAAHFLTAYMVGLPIVGYSLDLGKEHVNLVDESVEKKIYEGLDANLLDRLAVVSMAGLAAEGLKYDKVMGQSADLFSLQRLLNRSKTPLKNAEQQNLTRWAVLFAGSLIKNNAKAYDALMAAMAKQLPVSECIKAIENA</sequence>
<dbReference type="InterPro" id="IPR037219">
    <property type="entry name" value="Peptidase_M41-like"/>
</dbReference>
<keyword evidence="1" id="KW-0812">Transmembrane</keyword>
<dbReference type="AlphaFoldDB" id="A0A8T0H6Y0"/>
<proteinExistence type="predicted"/>